<feature type="region of interest" description="Disordered" evidence="1">
    <location>
        <begin position="111"/>
        <end position="138"/>
    </location>
</feature>
<keyword evidence="3" id="KW-1185">Reference proteome</keyword>
<sequence length="138" mass="14876">MIRLWGAEKKEEEERRDGWIGGERGGGPGSRVYCRQVTDDVCFSQACTCAGGRFSWVLHKGAMGLPGPDAAWRTHKLSWNYPGAEIYTGTAALLILAEPIISTLLLRRRRRRGGEGGGGGGGGSRDGRDEPMGAENVD</sequence>
<reference evidence="2" key="1">
    <citation type="submission" date="2023-08" db="EMBL/GenBank/DDBJ databases">
        <authorList>
            <person name="Alioto T."/>
            <person name="Alioto T."/>
            <person name="Gomez Garrido J."/>
        </authorList>
    </citation>
    <scope>NUCLEOTIDE SEQUENCE</scope>
</reference>
<name>A0AAV1GA48_XYRNO</name>
<evidence type="ECO:0000313" key="2">
    <source>
        <dbReference type="EMBL" id="CAJ1070941.1"/>
    </source>
</evidence>
<evidence type="ECO:0000256" key="1">
    <source>
        <dbReference type="SAM" id="MobiDB-lite"/>
    </source>
</evidence>
<organism evidence="2 3">
    <name type="scientific">Xyrichtys novacula</name>
    <name type="common">Pearly razorfish</name>
    <name type="synonym">Hemipteronotus novacula</name>
    <dbReference type="NCBI Taxonomy" id="13765"/>
    <lineage>
        <taxon>Eukaryota</taxon>
        <taxon>Metazoa</taxon>
        <taxon>Chordata</taxon>
        <taxon>Craniata</taxon>
        <taxon>Vertebrata</taxon>
        <taxon>Euteleostomi</taxon>
        <taxon>Actinopterygii</taxon>
        <taxon>Neopterygii</taxon>
        <taxon>Teleostei</taxon>
        <taxon>Neoteleostei</taxon>
        <taxon>Acanthomorphata</taxon>
        <taxon>Eupercaria</taxon>
        <taxon>Labriformes</taxon>
        <taxon>Labridae</taxon>
        <taxon>Xyrichtys</taxon>
    </lineage>
</organism>
<dbReference type="AlphaFoldDB" id="A0AAV1GA48"/>
<accession>A0AAV1GA48</accession>
<gene>
    <name evidence="2" type="ORF">XNOV1_A042110</name>
</gene>
<dbReference type="EMBL" id="OY660876">
    <property type="protein sequence ID" value="CAJ1070941.1"/>
    <property type="molecule type" value="Genomic_DNA"/>
</dbReference>
<evidence type="ECO:0000313" key="3">
    <source>
        <dbReference type="Proteomes" id="UP001178508"/>
    </source>
</evidence>
<feature type="compositionally biased region" description="Gly residues" evidence="1">
    <location>
        <begin position="115"/>
        <end position="124"/>
    </location>
</feature>
<protein>
    <submittedName>
        <fullName evidence="2">Uncharacterized protein</fullName>
    </submittedName>
</protein>
<dbReference type="Proteomes" id="UP001178508">
    <property type="component" value="Chromosome 13"/>
</dbReference>
<proteinExistence type="predicted"/>